<dbReference type="Pfam" id="PF25954">
    <property type="entry name" value="Beta-barrel_RND_2"/>
    <property type="match status" value="1"/>
</dbReference>
<feature type="domain" description="Multidrug resistance protein MdtA-like barrel-sandwich hybrid" evidence="5">
    <location>
        <begin position="68"/>
        <end position="199"/>
    </location>
</feature>
<dbReference type="Gene3D" id="1.10.287.470">
    <property type="entry name" value="Helix hairpin bin"/>
    <property type="match status" value="1"/>
</dbReference>
<dbReference type="GO" id="GO:0015562">
    <property type="term" value="F:efflux transmembrane transporter activity"/>
    <property type="evidence" value="ECO:0007669"/>
    <property type="project" value="TreeGrafter"/>
</dbReference>
<dbReference type="PROSITE" id="PS51257">
    <property type="entry name" value="PROKAR_LIPOPROTEIN"/>
    <property type="match status" value="1"/>
</dbReference>
<dbReference type="EMBL" id="CP021361">
    <property type="protein sequence ID" value="ART51426.1"/>
    <property type="molecule type" value="Genomic_DNA"/>
</dbReference>
<feature type="domain" description="CusB-like beta-barrel" evidence="6">
    <location>
        <begin position="211"/>
        <end position="266"/>
    </location>
</feature>
<dbReference type="Pfam" id="PF25917">
    <property type="entry name" value="BSH_RND"/>
    <property type="match status" value="1"/>
</dbReference>
<dbReference type="InterPro" id="IPR006143">
    <property type="entry name" value="RND_pump_MFP"/>
</dbReference>
<dbReference type="Proteomes" id="UP000194432">
    <property type="component" value="Chromosome 1"/>
</dbReference>
<feature type="chain" id="PRO_5012241285" evidence="3">
    <location>
        <begin position="25"/>
        <end position="398"/>
    </location>
</feature>
<accession>A0A240U0Q6</accession>
<reference evidence="7 8" key="1">
    <citation type="submission" date="2017-05" db="EMBL/GenBank/DDBJ databases">
        <title>Polyphasic characterization of four soil-derived phenanthrene-degrading Acidovorax strains and proposal of Acidovorax phenanthrenivorans sp. nov.</title>
        <authorList>
            <person name="Singleton D.R."/>
            <person name="Lee J."/>
            <person name="Dickey A.N."/>
            <person name="Stroud A."/>
            <person name="Scholl E.H."/>
            <person name="Wright F.A."/>
            <person name="Aitken M.D."/>
        </authorList>
    </citation>
    <scope>NUCLEOTIDE SEQUENCE [LARGE SCALE GENOMIC DNA]</scope>
    <source>
        <strain evidence="7">NA3</strain>
    </source>
</reference>
<dbReference type="InterPro" id="IPR058625">
    <property type="entry name" value="MdtA-like_BSH"/>
</dbReference>
<evidence type="ECO:0000256" key="3">
    <source>
        <dbReference type="SAM" id="SignalP"/>
    </source>
</evidence>
<dbReference type="PANTHER" id="PTHR30469">
    <property type="entry name" value="MULTIDRUG RESISTANCE PROTEIN MDTA"/>
    <property type="match status" value="1"/>
</dbReference>
<dbReference type="RefSeq" id="WP_094097656.1">
    <property type="nucleotide sequence ID" value="NZ_CP021361.1"/>
</dbReference>
<name>A0A240U0Q6_9BURK</name>
<feature type="domain" description="Multidrug resistance protein MdtA-like alpha-helical hairpin" evidence="4">
    <location>
        <begin position="105"/>
        <end position="163"/>
    </location>
</feature>
<dbReference type="PANTHER" id="PTHR30469:SF15">
    <property type="entry name" value="HLYD FAMILY OF SECRETION PROTEINS"/>
    <property type="match status" value="1"/>
</dbReference>
<dbReference type="GO" id="GO:1990281">
    <property type="term" value="C:efflux pump complex"/>
    <property type="evidence" value="ECO:0007669"/>
    <property type="project" value="TreeGrafter"/>
</dbReference>
<proteinExistence type="inferred from homology"/>
<organism evidence="7 8">
    <name type="scientific">Acidovorax carolinensis</name>
    <dbReference type="NCBI Taxonomy" id="553814"/>
    <lineage>
        <taxon>Bacteria</taxon>
        <taxon>Pseudomonadati</taxon>
        <taxon>Pseudomonadota</taxon>
        <taxon>Betaproteobacteria</taxon>
        <taxon>Burkholderiales</taxon>
        <taxon>Comamonadaceae</taxon>
        <taxon>Acidovorax</taxon>
    </lineage>
</organism>
<dbReference type="Gene3D" id="2.40.50.100">
    <property type="match status" value="1"/>
</dbReference>
<protein>
    <submittedName>
        <fullName evidence="7">Efflux transporter periplasmic adaptor subunit</fullName>
    </submittedName>
</protein>
<keyword evidence="2" id="KW-0175">Coiled coil</keyword>
<evidence type="ECO:0000313" key="7">
    <source>
        <dbReference type="EMBL" id="ART51426.1"/>
    </source>
</evidence>
<comment type="similarity">
    <text evidence="1">Belongs to the membrane fusion protein (MFP) (TC 8.A.1) family.</text>
</comment>
<evidence type="ECO:0000259" key="6">
    <source>
        <dbReference type="Pfam" id="PF25954"/>
    </source>
</evidence>
<gene>
    <name evidence="7" type="ORF">CBP34_06755</name>
</gene>
<dbReference type="KEGG" id="acin:CBP34_06755"/>
<evidence type="ECO:0000313" key="8">
    <source>
        <dbReference type="Proteomes" id="UP000194432"/>
    </source>
</evidence>
<evidence type="ECO:0000256" key="1">
    <source>
        <dbReference type="ARBA" id="ARBA00009477"/>
    </source>
</evidence>
<evidence type="ECO:0000259" key="5">
    <source>
        <dbReference type="Pfam" id="PF25917"/>
    </source>
</evidence>
<sequence>MRTPFTRRPSLRYLFLVASVALLAACSRPAPPEEPVRSVKLLTVGLGALQSSLEYSGEVRARVESRLGFRVAGKIVQRQAELGQRVKAGQVLAQLDPRDYQLATDAARAQLASATTQRDLAAADYKRYQTLKDQNFISGAELERRESTLKAAQAALDQARAQLSSQGNQAAYTTLVADVSGVVTGIEAEPGQVVAAGTPVVRIAQDGARDVVFAVPEDKVAQIRPGQEVVARVWSGGAQLAGQVREVAASADAATRTYQVKVALEGAEVPPLGSTVYVTPKALSHAGAVAIKLPTSALRQEGQTTAVWVYDPATSTVKSQVVQIATADGNDAVVASGLTPGMQVVATGVHVLSPGQKVMVYQPKTAVAPVPKAQTAINSVALPAAPAASAAAAASSAK</sequence>
<dbReference type="NCBIfam" id="TIGR01730">
    <property type="entry name" value="RND_mfp"/>
    <property type="match status" value="1"/>
</dbReference>
<evidence type="ECO:0000256" key="2">
    <source>
        <dbReference type="SAM" id="Coils"/>
    </source>
</evidence>
<dbReference type="Gene3D" id="2.40.420.20">
    <property type="match status" value="1"/>
</dbReference>
<keyword evidence="3" id="KW-0732">Signal</keyword>
<evidence type="ECO:0000259" key="4">
    <source>
        <dbReference type="Pfam" id="PF25876"/>
    </source>
</evidence>
<dbReference type="AlphaFoldDB" id="A0A240U0Q6"/>
<keyword evidence="8" id="KW-1185">Reference proteome</keyword>
<dbReference type="Pfam" id="PF25876">
    <property type="entry name" value="HH_MFP_RND"/>
    <property type="match status" value="1"/>
</dbReference>
<dbReference type="InterPro" id="IPR058624">
    <property type="entry name" value="MdtA-like_HH"/>
</dbReference>
<feature type="signal peptide" evidence="3">
    <location>
        <begin position="1"/>
        <end position="24"/>
    </location>
</feature>
<dbReference type="Gene3D" id="2.40.30.170">
    <property type="match status" value="1"/>
</dbReference>
<dbReference type="InterPro" id="IPR058792">
    <property type="entry name" value="Beta-barrel_RND_2"/>
</dbReference>
<dbReference type="SUPFAM" id="SSF111369">
    <property type="entry name" value="HlyD-like secretion proteins"/>
    <property type="match status" value="1"/>
</dbReference>
<feature type="coiled-coil region" evidence="2">
    <location>
        <begin position="142"/>
        <end position="169"/>
    </location>
</feature>